<name>A0ABQ9U3G3_SAGOE</name>
<feature type="compositionally biased region" description="Polar residues" evidence="1">
    <location>
        <begin position="43"/>
        <end position="54"/>
    </location>
</feature>
<dbReference type="Proteomes" id="UP001266305">
    <property type="component" value="Unassembled WGS sequence"/>
</dbReference>
<protein>
    <submittedName>
        <fullName evidence="2">Uncharacterized protein</fullName>
    </submittedName>
</protein>
<evidence type="ECO:0000313" key="2">
    <source>
        <dbReference type="EMBL" id="KAK2091314.1"/>
    </source>
</evidence>
<proteinExistence type="predicted"/>
<comment type="caution">
    <text evidence="2">The sequence shown here is derived from an EMBL/GenBank/DDBJ whole genome shotgun (WGS) entry which is preliminary data.</text>
</comment>
<evidence type="ECO:0000313" key="3">
    <source>
        <dbReference type="Proteomes" id="UP001266305"/>
    </source>
</evidence>
<accession>A0ABQ9U3G3</accession>
<dbReference type="EMBL" id="JASSZA010000016">
    <property type="protein sequence ID" value="KAK2091314.1"/>
    <property type="molecule type" value="Genomic_DNA"/>
</dbReference>
<feature type="non-terminal residue" evidence="2">
    <location>
        <position position="1"/>
    </location>
</feature>
<evidence type="ECO:0000256" key="1">
    <source>
        <dbReference type="SAM" id="MobiDB-lite"/>
    </source>
</evidence>
<sequence length="54" mass="5710">HQACKNASGAHKARGDVDLHTTPTVTTASEHWDTEEEARDHSQGLSSESAIPAA</sequence>
<organism evidence="2 3">
    <name type="scientific">Saguinus oedipus</name>
    <name type="common">Cotton-top tamarin</name>
    <name type="synonym">Oedipomidas oedipus</name>
    <dbReference type="NCBI Taxonomy" id="9490"/>
    <lineage>
        <taxon>Eukaryota</taxon>
        <taxon>Metazoa</taxon>
        <taxon>Chordata</taxon>
        <taxon>Craniata</taxon>
        <taxon>Vertebrata</taxon>
        <taxon>Euteleostomi</taxon>
        <taxon>Mammalia</taxon>
        <taxon>Eutheria</taxon>
        <taxon>Euarchontoglires</taxon>
        <taxon>Primates</taxon>
        <taxon>Haplorrhini</taxon>
        <taxon>Platyrrhini</taxon>
        <taxon>Cebidae</taxon>
        <taxon>Callitrichinae</taxon>
        <taxon>Saguinus</taxon>
    </lineage>
</organism>
<gene>
    <name evidence="2" type="ORF">P7K49_030598</name>
</gene>
<feature type="region of interest" description="Disordered" evidence="1">
    <location>
        <begin position="1"/>
        <end position="54"/>
    </location>
</feature>
<keyword evidence="3" id="KW-1185">Reference proteome</keyword>
<feature type="non-terminal residue" evidence="2">
    <location>
        <position position="54"/>
    </location>
</feature>
<reference evidence="2 3" key="1">
    <citation type="submission" date="2023-05" db="EMBL/GenBank/DDBJ databases">
        <title>B98-5 Cell Line De Novo Hybrid Assembly: An Optical Mapping Approach.</title>
        <authorList>
            <person name="Kananen K."/>
            <person name="Auerbach J.A."/>
            <person name="Kautto E."/>
            <person name="Blachly J.S."/>
        </authorList>
    </citation>
    <scope>NUCLEOTIDE SEQUENCE [LARGE SCALE GENOMIC DNA]</scope>
    <source>
        <strain evidence="2">B95-8</strain>
        <tissue evidence="2">Cell line</tissue>
    </source>
</reference>